<proteinExistence type="predicted"/>
<accession>A0A918XDK3</accession>
<reference evidence="2" key="2">
    <citation type="submission" date="2020-09" db="EMBL/GenBank/DDBJ databases">
        <authorList>
            <person name="Sun Q."/>
            <person name="Kim S."/>
        </authorList>
    </citation>
    <scope>NUCLEOTIDE SEQUENCE</scope>
    <source>
        <strain evidence="2">KCTC 23430</strain>
    </source>
</reference>
<feature type="transmembrane region" description="Helical" evidence="1">
    <location>
        <begin position="12"/>
        <end position="35"/>
    </location>
</feature>
<keyword evidence="1" id="KW-0472">Membrane</keyword>
<evidence type="ECO:0008006" key="4">
    <source>
        <dbReference type="Google" id="ProtNLM"/>
    </source>
</evidence>
<dbReference type="RefSeq" id="WP_189474836.1">
    <property type="nucleotide sequence ID" value="NZ_BMYM01000001.1"/>
</dbReference>
<dbReference type="SUPFAM" id="SSF48452">
    <property type="entry name" value="TPR-like"/>
    <property type="match status" value="1"/>
</dbReference>
<evidence type="ECO:0000313" key="3">
    <source>
        <dbReference type="Proteomes" id="UP000644693"/>
    </source>
</evidence>
<dbReference type="Proteomes" id="UP000644693">
    <property type="component" value="Unassembled WGS sequence"/>
</dbReference>
<dbReference type="Gene3D" id="1.25.40.10">
    <property type="entry name" value="Tetratricopeptide repeat domain"/>
    <property type="match status" value="2"/>
</dbReference>
<keyword evidence="1" id="KW-0812">Transmembrane</keyword>
<evidence type="ECO:0000313" key="2">
    <source>
        <dbReference type="EMBL" id="GHD27085.1"/>
    </source>
</evidence>
<keyword evidence="3" id="KW-1185">Reference proteome</keyword>
<keyword evidence="1" id="KW-1133">Transmembrane helix</keyword>
<dbReference type="Gene3D" id="3.40.50.10610">
    <property type="entry name" value="ABC-type transport auxiliary lipoprotein component"/>
    <property type="match status" value="1"/>
</dbReference>
<dbReference type="EMBL" id="BMYM01000001">
    <property type="protein sequence ID" value="GHD27085.1"/>
    <property type="molecule type" value="Genomic_DNA"/>
</dbReference>
<organism evidence="2 3">
    <name type="scientific">Parahalioglobus pacificus</name>
    <dbReference type="NCBI Taxonomy" id="930806"/>
    <lineage>
        <taxon>Bacteria</taxon>
        <taxon>Pseudomonadati</taxon>
        <taxon>Pseudomonadota</taxon>
        <taxon>Gammaproteobacteria</taxon>
        <taxon>Cellvibrionales</taxon>
        <taxon>Halieaceae</taxon>
        <taxon>Parahalioglobus</taxon>
    </lineage>
</organism>
<feature type="transmembrane region" description="Helical" evidence="1">
    <location>
        <begin position="90"/>
        <end position="108"/>
    </location>
</feature>
<protein>
    <recommendedName>
        <fullName evidence="4">Tetratricopeptide repeat protein</fullName>
    </recommendedName>
</protein>
<dbReference type="InterPro" id="IPR011990">
    <property type="entry name" value="TPR-like_helical_dom_sf"/>
</dbReference>
<gene>
    <name evidence="2" type="ORF">GCM10007053_04930</name>
</gene>
<evidence type="ECO:0000256" key="1">
    <source>
        <dbReference type="SAM" id="Phobius"/>
    </source>
</evidence>
<dbReference type="AlphaFoldDB" id="A0A918XDK3"/>
<feature type="transmembrane region" description="Helical" evidence="1">
    <location>
        <begin position="47"/>
        <end position="69"/>
    </location>
</feature>
<comment type="caution">
    <text evidence="2">The sequence shown here is derived from an EMBL/GenBank/DDBJ whole genome shotgun (WGS) entry which is preliminary data.</text>
</comment>
<sequence>MMSFWREMRRRHVFRIAGIYVAVGWVLIEILANVLPMFEAPEWIGKTMTLLLVLFFPIALIIAWAFEITPDGIKRADELEDQGEPLPATLPDYLIVAALLIVIGLFFLDFGDRRTSNSLPAAQSELVDEASLAVLPFIDFSEGGENQYLGNGIAEAVLNGLTRNGGLQVASRTSSFAAQYRDMDATEIGTALGVRQILEGSIRRQDARLRVSAQLTDVETGFQIWSDSYDSEFQDIFDIEENLARSLVVALRGPLALDESPIIISDTKNVDAYNLNLRGRYAFQDPSQQNFGAAMAAFQQALSLDPNYWSAHGYLAFCLGYMGIYSDFATTVAATAESAELALRNDPGNIPATLIKGVIEKGLDSAYEDYARVLDQERDRDLTLYVYHSTYLIPQLRQSELTEQLLAQLGEDPDNLLMRFALAMNESRNGNYAEALAYVQDTGLDDGSNFLVSAVLSDVYYRQRDGQRLREVAEQSIARVGEQNGFQTQYLLQAHVINGDLQQAETLLDYMQEKRRNSETWSATTVGLSLASMGRIDDAVDMLVQANRERDFWLRWHLKSFIQDMPALGDHPRMQRLLASMALDDDTIANRIAVGR</sequence>
<reference evidence="2" key="1">
    <citation type="journal article" date="2014" name="Int. J. Syst. Evol. Microbiol.">
        <title>Complete genome sequence of Corynebacterium casei LMG S-19264T (=DSM 44701T), isolated from a smear-ripened cheese.</title>
        <authorList>
            <consortium name="US DOE Joint Genome Institute (JGI-PGF)"/>
            <person name="Walter F."/>
            <person name="Albersmeier A."/>
            <person name="Kalinowski J."/>
            <person name="Ruckert C."/>
        </authorList>
    </citation>
    <scope>NUCLEOTIDE SEQUENCE</scope>
    <source>
        <strain evidence="2">KCTC 23430</strain>
    </source>
</reference>
<name>A0A918XDK3_9GAMM</name>